<comment type="caution">
    <text evidence="2">The sequence shown here is derived from an EMBL/GenBank/DDBJ whole genome shotgun (WGS) entry which is preliminary data.</text>
</comment>
<dbReference type="EMBL" id="JAEPRE010000135">
    <property type="protein sequence ID" value="KAG2231798.1"/>
    <property type="molecule type" value="Genomic_DNA"/>
</dbReference>
<feature type="region of interest" description="Disordered" evidence="1">
    <location>
        <begin position="1"/>
        <end position="36"/>
    </location>
</feature>
<dbReference type="Proteomes" id="UP000613177">
    <property type="component" value="Unassembled WGS sequence"/>
</dbReference>
<proteinExistence type="predicted"/>
<protein>
    <recommendedName>
        <fullName evidence="4">F-box domain-containing protein</fullName>
    </recommendedName>
</protein>
<accession>A0A8H7SNY2</accession>
<name>A0A8H7SNY2_9FUNG</name>
<evidence type="ECO:0000256" key="1">
    <source>
        <dbReference type="SAM" id="MobiDB-lite"/>
    </source>
</evidence>
<feature type="compositionally biased region" description="Polar residues" evidence="1">
    <location>
        <begin position="10"/>
        <end position="20"/>
    </location>
</feature>
<sequence length="339" mass="39154">MMEEMLRGVSVSTSANNTEPVNVDRGIRKRDRDQSQPSVNYLNETYGVKWRQETKKTCSNINKVKKTTEEKSISLEGAAQAVENERISIQGCSLDKHLIYTILRYVSIPDLLIMTRLLNQRISCLAHQVLLEKLTSTKDCHLRLCFDQENHWRFTVDFKFTRATKTRLAFTPVKSVSLRMYTSKFLRKPILHKVSFVGPDFTIENEHLASNLIKSPISFDIKQVGLQQQVYAQQVLFAFKVTRTPENVIKARSGERWVEPLGFECSFEFLAQTKNKIQKVFDILHNKPVRRQIDGKAFTTSTSYSVMETRKLYPFEKSMRLELMPIIGGLHTSTTEISY</sequence>
<organism evidence="2 3">
    <name type="scientific">Thamnidium elegans</name>
    <dbReference type="NCBI Taxonomy" id="101142"/>
    <lineage>
        <taxon>Eukaryota</taxon>
        <taxon>Fungi</taxon>
        <taxon>Fungi incertae sedis</taxon>
        <taxon>Mucoromycota</taxon>
        <taxon>Mucoromycotina</taxon>
        <taxon>Mucoromycetes</taxon>
        <taxon>Mucorales</taxon>
        <taxon>Mucorineae</taxon>
        <taxon>Mucoraceae</taxon>
        <taxon>Thamnidium</taxon>
    </lineage>
</organism>
<reference evidence="2" key="1">
    <citation type="submission" date="2021-01" db="EMBL/GenBank/DDBJ databases">
        <title>Metabolic potential, ecology and presence of endohyphal bacteria is reflected in genomic diversity of Mucoromycotina.</title>
        <authorList>
            <person name="Muszewska A."/>
            <person name="Okrasinska A."/>
            <person name="Steczkiewicz K."/>
            <person name="Drgas O."/>
            <person name="Orlowska M."/>
            <person name="Perlinska-Lenart U."/>
            <person name="Aleksandrzak-Piekarczyk T."/>
            <person name="Szatraj K."/>
            <person name="Zielenkiewicz U."/>
            <person name="Pilsyk S."/>
            <person name="Malc E."/>
            <person name="Mieczkowski P."/>
            <person name="Kruszewska J.S."/>
            <person name="Biernat P."/>
            <person name="Pawlowska J."/>
        </authorList>
    </citation>
    <scope>NUCLEOTIDE SEQUENCE</scope>
    <source>
        <strain evidence="2">WA0000018081</strain>
    </source>
</reference>
<evidence type="ECO:0000313" key="3">
    <source>
        <dbReference type="Proteomes" id="UP000613177"/>
    </source>
</evidence>
<gene>
    <name evidence="2" type="ORF">INT48_005453</name>
</gene>
<dbReference type="AlphaFoldDB" id="A0A8H7SNY2"/>
<evidence type="ECO:0000313" key="2">
    <source>
        <dbReference type="EMBL" id="KAG2231798.1"/>
    </source>
</evidence>
<evidence type="ECO:0008006" key="4">
    <source>
        <dbReference type="Google" id="ProtNLM"/>
    </source>
</evidence>
<keyword evidence="3" id="KW-1185">Reference proteome</keyword>